<dbReference type="EnsemblPlants" id="OB01G30510.1">
    <property type="protein sequence ID" value="OB01G30510.1"/>
    <property type="gene ID" value="OB01G30510"/>
</dbReference>
<dbReference type="AlphaFoldDB" id="J3L1E5"/>
<accession>J3L1E5</accession>
<reference evidence="5" key="1">
    <citation type="journal article" date="2013" name="Nat. Commun.">
        <title>Whole-genome sequencing of Oryza brachyantha reveals mechanisms underlying Oryza genome evolution.</title>
        <authorList>
            <person name="Chen J."/>
            <person name="Huang Q."/>
            <person name="Gao D."/>
            <person name="Wang J."/>
            <person name="Lang Y."/>
            <person name="Liu T."/>
            <person name="Li B."/>
            <person name="Bai Z."/>
            <person name="Luis Goicoechea J."/>
            <person name="Liang C."/>
            <person name="Chen C."/>
            <person name="Zhang W."/>
            <person name="Sun S."/>
            <person name="Liao Y."/>
            <person name="Zhang X."/>
            <person name="Yang L."/>
            <person name="Song C."/>
            <person name="Wang M."/>
            <person name="Shi J."/>
            <person name="Liu G."/>
            <person name="Liu J."/>
            <person name="Zhou H."/>
            <person name="Zhou W."/>
            <person name="Yu Q."/>
            <person name="An N."/>
            <person name="Chen Y."/>
            <person name="Cai Q."/>
            <person name="Wang B."/>
            <person name="Liu B."/>
            <person name="Min J."/>
            <person name="Huang Y."/>
            <person name="Wu H."/>
            <person name="Li Z."/>
            <person name="Zhang Y."/>
            <person name="Yin Y."/>
            <person name="Song W."/>
            <person name="Jiang J."/>
            <person name="Jackson S.A."/>
            <person name="Wing R.A."/>
            <person name="Wang J."/>
            <person name="Chen M."/>
        </authorList>
    </citation>
    <scope>NUCLEOTIDE SEQUENCE [LARGE SCALE GENOMIC DNA]</scope>
    <source>
        <strain evidence="5">cv. IRGC 101232</strain>
    </source>
</reference>
<dbReference type="GO" id="GO:0005634">
    <property type="term" value="C:nucleus"/>
    <property type="evidence" value="ECO:0007669"/>
    <property type="project" value="UniProtKB-SubCell"/>
</dbReference>
<evidence type="ECO:0000256" key="2">
    <source>
        <dbReference type="ARBA" id="ARBA00023242"/>
    </source>
</evidence>
<dbReference type="eggNOG" id="KOG1897">
    <property type="taxonomic scope" value="Eukaryota"/>
</dbReference>
<dbReference type="InterPro" id="IPR015943">
    <property type="entry name" value="WD40/YVTN_repeat-like_dom_sf"/>
</dbReference>
<organism evidence="5">
    <name type="scientific">Oryza brachyantha</name>
    <name type="common">malo sina</name>
    <dbReference type="NCBI Taxonomy" id="4533"/>
    <lineage>
        <taxon>Eukaryota</taxon>
        <taxon>Viridiplantae</taxon>
        <taxon>Streptophyta</taxon>
        <taxon>Embryophyta</taxon>
        <taxon>Tracheophyta</taxon>
        <taxon>Spermatophyta</taxon>
        <taxon>Magnoliopsida</taxon>
        <taxon>Liliopsida</taxon>
        <taxon>Poales</taxon>
        <taxon>Poaceae</taxon>
        <taxon>BOP clade</taxon>
        <taxon>Oryzoideae</taxon>
        <taxon>Oryzeae</taxon>
        <taxon>Oryzinae</taxon>
        <taxon>Oryza</taxon>
    </lineage>
</organism>
<sequence length="446" mass="50372">MATRAWNYVVTAHKPTVVAPGCVGCFTAPDHLNPRRLLMLDVPAYGRIAAIYLFHPCDEAQDSLFICMERYRYCVLHWDGRKSASYKDNQYIICRSEGDAYNYIGRHTDKGQIGANDAHCRLIGLHIYDGMFKASYLYELFFVEFAMRLLQVIPFGSKGHLDYPFDIRTTMVQDMLRHMKLHCRMMDLFKSIIESVGQVDADGSRYLFGNNSGGLHLLVVTHEQGSAYKDGSIRTVRNGVEISEQVTAKYFSLVSSSSKELLAQWVAPEGFSVNVASANASQRYAPHVTLLPKNNWFIEIMEAAPFSSAYVLPEETELTKQEESLIKEVARDYNTTWMTAVEMLDNDVYIGADNCYNLFTMLKPNDADKALTGGFLVIGQYHLGDYVHRCGPGLLDGDLIESFLGLEPSKMEEVAMMMWLDTDGPSKDSVKAPRKLHYHDHRIEGS</sequence>
<comment type="subcellular location">
    <subcellularLocation>
        <location evidence="1">Nucleus</location>
    </subcellularLocation>
</comment>
<dbReference type="PANTHER" id="PTHR10644">
    <property type="entry name" value="DNA REPAIR/RNA PROCESSING CPSF FAMILY"/>
    <property type="match status" value="1"/>
</dbReference>
<dbReference type="GO" id="GO:0003676">
    <property type="term" value="F:nucleic acid binding"/>
    <property type="evidence" value="ECO:0007669"/>
    <property type="project" value="InterPro"/>
</dbReference>
<dbReference type="Proteomes" id="UP000006038">
    <property type="component" value="Chromosome 1"/>
</dbReference>
<dbReference type="InterPro" id="IPR004871">
    <property type="entry name" value="RSE1/DDB1/CPSF1_C"/>
</dbReference>
<evidence type="ECO:0000256" key="1">
    <source>
        <dbReference type="ARBA" id="ARBA00004123"/>
    </source>
</evidence>
<dbReference type="Gene3D" id="2.130.10.10">
    <property type="entry name" value="YVTN repeat-like/Quinoprotein amine dehydrogenase"/>
    <property type="match status" value="2"/>
</dbReference>
<dbReference type="Pfam" id="PF03178">
    <property type="entry name" value="CPSF_A"/>
    <property type="match status" value="1"/>
</dbReference>
<feature type="domain" description="RSE1/DDB1/CPSF1 first beta-propeller" evidence="4">
    <location>
        <begin position="40"/>
        <end position="134"/>
    </location>
</feature>
<dbReference type="Pfam" id="PF10433">
    <property type="entry name" value="Beta-prop_RSE1_1st"/>
    <property type="match status" value="1"/>
</dbReference>
<reference evidence="5" key="2">
    <citation type="submission" date="2013-04" db="UniProtKB">
        <authorList>
            <consortium name="EnsemblPlants"/>
        </authorList>
    </citation>
    <scope>IDENTIFICATION</scope>
</reference>
<dbReference type="InterPro" id="IPR050358">
    <property type="entry name" value="RSE1/DDB1/CFT1"/>
</dbReference>
<dbReference type="Gramene" id="OB01G30510.1">
    <property type="protein sequence ID" value="OB01G30510.1"/>
    <property type="gene ID" value="OB01G30510"/>
</dbReference>
<dbReference type="HOGENOM" id="CLU_614491_0_0_1"/>
<feature type="domain" description="RSE1/DDB1/CPSF1 C-terminal" evidence="3">
    <location>
        <begin position="322"/>
        <end position="390"/>
    </location>
</feature>
<evidence type="ECO:0000259" key="3">
    <source>
        <dbReference type="Pfam" id="PF03178"/>
    </source>
</evidence>
<keyword evidence="2" id="KW-0539">Nucleus</keyword>
<name>J3L1E5_ORYBR</name>
<proteinExistence type="predicted"/>
<evidence type="ECO:0000259" key="4">
    <source>
        <dbReference type="Pfam" id="PF10433"/>
    </source>
</evidence>
<evidence type="ECO:0000313" key="6">
    <source>
        <dbReference type="Proteomes" id="UP000006038"/>
    </source>
</evidence>
<protein>
    <submittedName>
        <fullName evidence="5">Uncharacterized protein</fullName>
    </submittedName>
</protein>
<keyword evidence="6" id="KW-1185">Reference proteome</keyword>
<evidence type="ECO:0000313" key="5">
    <source>
        <dbReference type="EnsemblPlants" id="OB01G30510.1"/>
    </source>
</evidence>
<dbReference type="InterPro" id="IPR018846">
    <property type="entry name" value="Beta-prop_RSE1/DDB1/CPSF1_1st"/>
</dbReference>
<dbReference type="STRING" id="4533.J3L1E5"/>